<feature type="binding site" evidence="5">
    <location>
        <position position="180"/>
    </location>
    <ligand>
        <name>Zn(2+)</name>
        <dbReference type="ChEBI" id="CHEBI:29105"/>
    </ligand>
</feature>
<keyword evidence="12" id="KW-1185">Reference proteome</keyword>
<evidence type="ECO:0000259" key="8">
    <source>
        <dbReference type="Pfam" id="PF21621"/>
    </source>
</evidence>
<evidence type="ECO:0000256" key="3">
    <source>
        <dbReference type="ARBA" id="ARBA00029741"/>
    </source>
</evidence>
<dbReference type="InterPro" id="IPR046457">
    <property type="entry name" value="PMI_typeI_cat"/>
</dbReference>
<dbReference type="AlphaFoldDB" id="A0A521F404"/>
<dbReference type="InterPro" id="IPR011051">
    <property type="entry name" value="RmlC_Cupin_sf"/>
</dbReference>
<dbReference type="Pfam" id="PF21621">
    <property type="entry name" value="MPI_cupin_dom"/>
    <property type="match status" value="1"/>
</dbReference>
<reference evidence="9 12" key="2">
    <citation type="submission" date="2019-11" db="EMBL/GenBank/DDBJ databases">
        <title>Flavobacterium resistens genome.</title>
        <authorList>
            <person name="Wilson V.M."/>
            <person name="Newman J.D."/>
        </authorList>
    </citation>
    <scope>NUCLEOTIDE SEQUENCE [LARGE SCALE GENOMIC DNA]</scope>
    <source>
        <strain evidence="9 12">DSM 19382</strain>
    </source>
</reference>
<dbReference type="GO" id="GO:0004476">
    <property type="term" value="F:mannose-6-phosphate isomerase activity"/>
    <property type="evidence" value="ECO:0007669"/>
    <property type="project" value="InterPro"/>
</dbReference>
<dbReference type="PANTHER" id="PTHR42742">
    <property type="entry name" value="TRANSCRIPTIONAL REPRESSOR MPRA"/>
    <property type="match status" value="1"/>
</dbReference>
<name>A0A521F404_9FLAO</name>
<dbReference type="InterPro" id="IPR014710">
    <property type="entry name" value="RmlC-like_jellyroll"/>
</dbReference>
<feature type="active site" evidence="6">
    <location>
        <position position="200"/>
    </location>
</feature>
<protein>
    <recommendedName>
        <fullName evidence="3">Phosphohexomutase</fullName>
    </recommendedName>
    <alternativeName>
        <fullName evidence="4">Phosphomannose isomerase</fullName>
    </alternativeName>
</protein>
<accession>A0A521F404</accession>
<dbReference type="SUPFAM" id="SSF51182">
    <property type="entry name" value="RmlC-like cupins"/>
    <property type="match status" value="1"/>
</dbReference>
<comment type="cofactor">
    <cofactor evidence="5">
        <name>Zn(2+)</name>
        <dbReference type="ChEBI" id="CHEBI:29105"/>
    </cofactor>
    <text evidence="5">Binds 1 zinc ion per subunit.</text>
</comment>
<dbReference type="CDD" id="cd07010">
    <property type="entry name" value="cupin_PMI_type_I_N_bac"/>
    <property type="match status" value="1"/>
</dbReference>
<feature type="domain" description="Mannose-6-phosphate isomerase cupin" evidence="8">
    <location>
        <begin position="247"/>
        <end position="320"/>
    </location>
</feature>
<evidence type="ECO:0000313" key="12">
    <source>
        <dbReference type="Proteomes" id="UP000468990"/>
    </source>
</evidence>
<organism evidence="10 11">
    <name type="scientific">Flavobacterium resistens</name>
    <dbReference type="NCBI Taxonomy" id="443612"/>
    <lineage>
        <taxon>Bacteria</taxon>
        <taxon>Pseudomonadati</taxon>
        <taxon>Bacteroidota</taxon>
        <taxon>Flavobacteriia</taxon>
        <taxon>Flavobacteriales</taxon>
        <taxon>Flavobacteriaceae</taxon>
        <taxon>Flavobacterium</taxon>
    </lineage>
</organism>
<evidence type="ECO:0000313" key="11">
    <source>
        <dbReference type="Proteomes" id="UP000317289"/>
    </source>
</evidence>
<dbReference type="InterPro" id="IPR049071">
    <property type="entry name" value="MPI_cupin_dom"/>
</dbReference>
<dbReference type="Proteomes" id="UP000468990">
    <property type="component" value="Unassembled WGS sequence"/>
</dbReference>
<reference evidence="10 11" key="1">
    <citation type="submission" date="2017-05" db="EMBL/GenBank/DDBJ databases">
        <authorList>
            <person name="Varghese N."/>
            <person name="Submissions S."/>
        </authorList>
    </citation>
    <scope>NUCLEOTIDE SEQUENCE [LARGE SCALE GENOMIC DNA]</scope>
    <source>
        <strain evidence="10 11">DSM 19382</strain>
    </source>
</reference>
<evidence type="ECO:0000313" key="10">
    <source>
        <dbReference type="EMBL" id="SMO90756.1"/>
    </source>
</evidence>
<evidence type="ECO:0000256" key="6">
    <source>
        <dbReference type="PIRSR" id="PIRSR036894-2"/>
    </source>
</evidence>
<dbReference type="EMBL" id="FXTA01000006">
    <property type="protein sequence ID" value="SMO90756.1"/>
    <property type="molecule type" value="Genomic_DNA"/>
</dbReference>
<evidence type="ECO:0000313" key="9">
    <source>
        <dbReference type="EMBL" id="MRX69525.1"/>
    </source>
</evidence>
<dbReference type="InterPro" id="IPR051804">
    <property type="entry name" value="Carb_Metab_Reg_Kinase/Isom"/>
</dbReference>
<dbReference type="GO" id="GO:0005975">
    <property type="term" value="P:carbohydrate metabolic process"/>
    <property type="evidence" value="ECO:0007669"/>
    <property type="project" value="InterPro"/>
</dbReference>
<dbReference type="OrthoDB" id="9808275at2"/>
<keyword evidence="10" id="KW-0413">Isomerase</keyword>
<evidence type="ECO:0000256" key="5">
    <source>
        <dbReference type="PIRSR" id="PIRSR036894-1"/>
    </source>
</evidence>
<dbReference type="GO" id="GO:0008270">
    <property type="term" value="F:zinc ion binding"/>
    <property type="evidence" value="ECO:0007669"/>
    <property type="project" value="InterPro"/>
</dbReference>
<dbReference type="Gene3D" id="2.60.120.10">
    <property type="entry name" value="Jelly Rolls"/>
    <property type="match status" value="2"/>
</dbReference>
<keyword evidence="1 5" id="KW-0479">Metal-binding</keyword>
<dbReference type="RefSeq" id="WP_142452289.1">
    <property type="nucleotide sequence ID" value="NZ_FXTA01000006.1"/>
</dbReference>
<dbReference type="Pfam" id="PF20511">
    <property type="entry name" value="PMI_typeI_cat"/>
    <property type="match status" value="1"/>
</dbReference>
<evidence type="ECO:0000256" key="1">
    <source>
        <dbReference type="ARBA" id="ARBA00022723"/>
    </source>
</evidence>
<dbReference type="PIRSF" id="PIRSF036894">
    <property type="entry name" value="PMI_Firm_short"/>
    <property type="match status" value="1"/>
</dbReference>
<dbReference type="EMBL" id="WKKG01000008">
    <property type="protein sequence ID" value="MRX69525.1"/>
    <property type="molecule type" value="Genomic_DNA"/>
</dbReference>
<feature type="binding site" evidence="5">
    <location>
        <position position="105"/>
    </location>
    <ligand>
        <name>Zn(2+)</name>
        <dbReference type="ChEBI" id="CHEBI:29105"/>
    </ligand>
</feature>
<gene>
    <name evidence="9" type="ORF">GJU42_16250</name>
    <name evidence="10" type="ORF">SAMN06265349_106228</name>
</gene>
<evidence type="ECO:0000256" key="2">
    <source>
        <dbReference type="ARBA" id="ARBA00022833"/>
    </source>
</evidence>
<dbReference type="PANTHER" id="PTHR42742:SF3">
    <property type="entry name" value="FRUCTOKINASE"/>
    <property type="match status" value="1"/>
</dbReference>
<evidence type="ECO:0000256" key="4">
    <source>
        <dbReference type="ARBA" id="ARBA00030762"/>
    </source>
</evidence>
<sequence length="322" mass="36175">MNTIIYPLQFEPILKERIWGGEKLKTLLNKPIVSPITGESWELSTVEGDVSVVINGYLKGKSLTELIEDAPNEILGTAVYARFGKQFPLLFKYLDAREDLSIQVHPNDKLAKERHNSFGKTEMWYVMQADTDARIIVGFKEDSSKEEYLENLNNKTLVSILDDVKAKAGDVFFLETGTVHAIGAGLVVAEIQQTSDITYRLYDFDRTDAEGNKRELHVDLALDAINYSKVHTYKNYEKVENKSNVIVDCPYFTTNIIPLDGEVDFSKSGETFTVYMCTEGGFKIEIEGETYSYIKGDTILIPAAVKTFTVKGTASILEVFIS</sequence>
<dbReference type="InterPro" id="IPR014628">
    <property type="entry name" value="Man6P_isomerase_Firm_short"/>
</dbReference>
<feature type="binding site" evidence="5">
    <location>
        <position position="122"/>
    </location>
    <ligand>
        <name>Zn(2+)</name>
        <dbReference type="ChEBI" id="CHEBI:29105"/>
    </ligand>
</feature>
<feature type="domain" description="Phosphomannose isomerase type I catalytic" evidence="7">
    <location>
        <begin position="10"/>
        <end position="116"/>
    </location>
</feature>
<proteinExistence type="predicted"/>
<evidence type="ECO:0000259" key="7">
    <source>
        <dbReference type="Pfam" id="PF20511"/>
    </source>
</evidence>
<keyword evidence="2 5" id="KW-0862">Zinc</keyword>
<dbReference type="Proteomes" id="UP000317289">
    <property type="component" value="Unassembled WGS sequence"/>
</dbReference>